<dbReference type="PROSITE" id="PS50977">
    <property type="entry name" value="HTH_TETR_2"/>
    <property type="match status" value="1"/>
</dbReference>
<dbReference type="AlphaFoldDB" id="A0A2S0NDA3"/>
<dbReference type="Proteomes" id="UP000237889">
    <property type="component" value="Chromosome"/>
</dbReference>
<feature type="compositionally biased region" description="Basic and acidic residues" evidence="5">
    <location>
        <begin position="26"/>
        <end position="35"/>
    </location>
</feature>
<dbReference type="InterPro" id="IPR050109">
    <property type="entry name" value="HTH-type_TetR-like_transc_reg"/>
</dbReference>
<dbReference type="Pfam" id="PF00440">
    <property type="entry name" value="TetR_N"/>
    <property type="match status" value="1"/>
</dbReference>
<dbReference type="Pfam" id="PF17938">
    <property type="entry name" value="TetR_C_29"/>
    <property type="match status" value="1"/>
</dbReference>
<keyword evidence="1" id="KW-0805">Transcription regulation</keyword>
<dbReference type="PRINTS" id="PR00455">
    <property type="entry name" value="HTHTETR"/>
</dbReference>
<feature type="domain" description="HTH tetR-type" evidence="6">
    <location>
        <begin position="34"/>
        <end position="94"/>
    </location>
</feature>
<accession>A0A2S0NDA3</accession>
<evidence type="ECO:0000313" key="8">
    <source>
        <dbReference type="Proteomes" id="UP000237889"/>
    </source>
</evidence>
<dbReference type="KEGG" id="phr:C6569_14295"/>
<protein>
    <submittedName>
        <fullName evidence="7">TetR/AcrR family transcriptional regulator</fullName>
    </submittedName>
</protein>
<evidence type="ECO:0000256" key="2">
    <source>
        <dbReference type="ARBA" id="ARBA00023125"/>
    </source>
</evidence>
<dbReference type="InterPro" id="IPR041474">
    <property type="entry name" value="NicS_C"/>
</dbReference>
<reference evidence="7 8" key="1">
    <citation type="submission" date="2018-03" db="EMBL/GenBank/DDBJ databases">
        <title>Genome sequencing of Phreatobacter sp.</title>
        <authorList>
            <person name="Kim S.-J."/>
            <person name="Heo J."/>
            <person name="Kwon S.-W."/>
        </authorList>
    </citation>
    <scope>NUCLEOTIDE SEQUENCE [LARGE SCALE GENOMIC DNA]</scope>
    <source>
        <strain evidence="7 8">S-12</strain>
    </source>
</reference>
<sequence>MTSADKRAAPTPATRAPRRRPPGRPKLAEREGRDPTRDLLLDASIALFARHGFETVTTGQIAEAAGLTQSMVHYHFGSKSKLWEEAMRRLMRQRGRLFRATARDLAGLDPVEKLKVLIRRLVEANAENPDYVRIVVHEGTTRSPRLAWLVETYLAPGFGVFDQALREAMDAGAIPRRPIHDVTNAITSAASLSFALHAIVEDMYAVDLTAPDRIRSFADTIVDILFNGLLARPTVPPGGSTGAAAS</sequence>
<dbReference type="Gene3D" id="1.10.357.10">
    <property type="entry name" value="Tetracycline Repressor, domain 2"/>
    <property type="match status" value="1"/>
</dbReference>
<dbReference type="PANTHER" id="PTHR30055:SF234">
    <property type="entry name" value="HTH-TYPE TRANSCRIPTIONAL REGULATOR BETI"/>
    <property type="match status" value="1"/>
</dbReference>
<dbReference type="GO" id="GO:0003700">
    <property type="term" value="F:DNA-binding transcription factor activity"/>
    <property type="evidence" value="ECO:0007669"/>
    <property type="project" value="TreeGrafter"/>
</dbReference>
<evidence type="ECO:0000256" key="1">
    <source>
        <dbReference type="ARBA" id="ARBA00023015"/>
    </source>
</evidence>
<dbReference type="OrthoDB" id="2356263at2"/>
<evidence type="ECO:0000256" key="3">
    <source>
        <dbReference type="ARBA" id="ARBA00023163"/>
    </source>
</evidence>
<dbReference type="SUPFAM" id="SSF48498">
    <property type="entry name" value="Tetracyclin repressor-like, C-terminal domain"/>
    <property type="match status" value="1"/>
</dbReference>
<feature type="region of interest" description="Disordered" evidence="5">
    <location>
        <begin position="1"/>
        <end position="35"/>
    </location>
</feature>
<evidence type="ECO:0000313" key="7">
    <source>
        <dbReference type="EMBL" id="AVO46142.1"/>
    </source>
</evidence>
<evidence type="ECO:0000256" key="4">
    <source>
        <dbReference type="PROSITE-ProRule" id="PRU00335"/>
    </source>
</evidence>
<evidence type="ECO:0000259" key="6">
    <source>
        <dbReference type="PROSITE" id="PS50977"/>
    </source>
</evidence>
<feature type="DNA-binding region" description="H-T-H motif" evidence="4">
    <location>
        <begin position="57"/>
        <end position="76"/>
    </location>
</feature>
<dbReference type="EMBL" id="CP027668">
    <property type="protein sequence ID" value="AVO46142.1"/>
    <property type="molecule type" value="Genomic_DNA"/>
</dbReference>
<name>A0A2S0NDA3_9HYPH</name>
<proteinExistence type="predicted"/>
<dbReference type="InterPro" id="IPR009057">
    <property type="entry name" value="Homeodomain-like_sf"/>
</dbReference>
<gene>
    <name evidence="7" type="ORF">C6569_14295</name>
</gene>
<dbReference type="GO" id="GO:0000976">
    <property type="term" value="F:transcription cis-regulatory region binding"/>
    <property type="evidence" value="ECO:0007669"/>
    <property type="project" value="TreeGrafter"/>
</dbReference>
<dbReference type="SUPFAM" id="SSF46689">
    <property type="entry name" value="Homeodomain-like"/>
    <property type="match status" value="1"/>
</dbReference>
<keyword evidence="2 4" id="KW-0238">DNA-binding</keyword>
<dbReference type="PANTHER" id="PTHR30055">
    <property type="entry name" value="HTH-TYPE TRANSCRIPTIONAL REGULATOR RUTR"/>
    <property type="match status" value="1"/>
</dbReference>
<dbReference type="InterPro" id="IPR036271">
    <property type="entry name" value="Tet_transcr_reg_TetR-rel_C_sf"/>
</dbReference>
<dbReference type="InterPro" id="IPR001647">
    <property type="entry name" value="HTH_TetR"/>
</dbReference>
<dbReference type="RefSeq" id="WP_106749483.1">
    <property type="nucleotide sequence ID" value="NZ_CP027668.1"/>
</dbReference>
<evidence type="ECO:0000256" key="5">
    <source>
        <dbReference type="SAM" id="MobiDB-lite"/>
    </source>
</evidence>
<keyword evidence="3" id="KW-0804">Transcription</keyword>
<keyword evidence="8" id="KW-1185">Reference proteome</keyword>
<organism evidence="7 8">
    <name type="scientific">Phreatobacter cathodiphilus</name>
    <dbReference type="NCBI Taxonomy" id="1868589"/>
    <lineage>
        <taxon>Bacteria</taxon>
        <taxon>Pseudomonadati</taxon>
        <taxon>Pseudomonadota</taxon>
        <taxon>Alphaproteobacteria</taxon>
        <taxon>Hyphomicrobiales</taxon>
        <taxon>Phreatobacteraceae</taxon>
        <taxon>Phreatobacter</taxon>
    </lineage>
</organism>